<keyword evidence="2" id="KW-1185">Reference proteome</keyword>
<name>A0ABU3SV73_9ALTE</name>
<evidence type="ECO:0000313" key="2">
    <source>
        <dbReference type="Proteomes" id="UP001247805"/>
    </source>
</evidence>
<dbReference type="EMBL" id="JAWDIO010000002">
    <property type="protein sequence ID" value="MDU0353832.1"/>
    <property type="molecule type" value="Genomic_DNA"/>
</dbReference>
<sequence length="395" mass="45887">MVGESLYWEHSEEVRTIVNFLYKLARESSKDIRQKRIEGAIYAIDHFEQIPIPIEASSVLIGGSYCLKKYRDVLPKNFKLLIETSGTIKKAIIRVEIVVRELHDYEQKELADYIDGILLSLKDIKTLFIKTKTKSPKLPICALCWREVDYQPFCKTRQTEMLCKEHSTNKSLYHTDRKALKLYCVNNADKIPDKDTGGLNNISSVKLFGWIKRLGVQPSEFLTFSNDYHKKERSSLSDLRCPSIKGLLPFEQIFINDWSQFANLLIQFVKLKFPNGFKRIKFVNPQDSSNWFNFANKLRYAFDPKTSAYSSWLNFENNAQDVFLILTVISRYETYCDYKKSSPKRQNSSLRKQIKKLAVEQLNNGEKLNFSRIAKQIGVTRQRVSVLAKELGLKC</sequence>
<dbReference type="RefSeq" id="WP_316025477.1">
    <property type="nucleotide sequence ID" value="NZ_JAWDIO010000002.1"/>
</dbReference>
<organism evidence="1 2">
    <name type="scientific">Paraglaciecola aquimarina</name>
    <dbReference type="NCBI Taxonomy" id="1235557"/>
    <lineage>
        <taxon>Bacteria</taxon>
        <taxon>Pseudomonadati</taxon>
        <taxon>Pseudomonadota</taxon>
        <taxon>Gammaproteobacteria</taxon>
        <taxon>Alteromonadales</taxon>
        <taxon>Alteromonadaceae</taxon>
        <taxon>Paraglaciecola</taxon>
    </lineage>
</organism>
<comment type="caution">
    <text evidence="1">The sequence shown here is derived from an EMBL/GenBank/DDBJ whole genome shotgun (WGS) entry which is preliminary data.</text>
</comment>
<reference evidence="1 2" key="1">
    <citation type="submission" date="2023-10" db="EMBL/GenBank/DDBJ databases">
        <title>Glaciecola aquimarina strain GGW-M5 nov., isolated from a coastal seawater.</title>
        <authorList>
            <person name="Bayburt H."/>
            <person name="Kim J.M."/>
            <person name="Choi B.J."/>
            <person name="Jeon C.O."/>
        </authorList>
    </citation>
    <scope>NUCLEOTIDE SEQUENCE [LARGE SCALE GENOMIC DNA]</scope>
    <source>
        <strain evidence="1 2">KCTC 32108</strain>
    </source>
</reference>
<evidence type="ECO:0008006" key="3">
    <source>
        <dbReference type="Google" id="ProtNLM"/>
    </source>
</evidence>
<proteinExistence type="predicted"/>
<protein>
    <recommendedName>
        <fullName evidence="3">Transposon Tn7 transposition protein TnsD C-termianl domain-containing protein</fullName>
    </recommendedName>
</protein>
<evidence type="ECO:0000313" key="1">
    <source>
        <dbReference type="EMBL" id="MDU0353832.1"/>
    </source>
</evidence>
<gene>
    <name evidence="1" type="ORF">RS130_07740</name>
</gene>
<accession>A0ABU3SV73</accession>
<dbReference type="Proteomes" id="UP001247805">
    <property type="component" value="Unassembled WGS sequence"/>
</dbReference>